<dbReference type="SMART" id="SM00386">
    <property type="entry name" value="HAT"/>
    <property type="match status" value="13"/>
</dbReference>
<dbReference type="Proteomes" id="UP000054350">
    <property type="component" value="Unassembled WGS sequence"/>
</dbReference>
<evidence type="ECO:0000256" key="2">
    <source>
        <dbReference type="ARBA" id="ARBA00008644"/>
    </source>
</evidence>
<comment type="subcellular location">
    <subcellularLocation>
        <location evidence="1">Nucleus</location>
    </subcellularLocation>
</comment>
<keyword evidence="12" id="KW-1185">Reference proteome</keyword>
<dbReference type="FunFam" id="1.25.40.10:FF:000048">
    <property type="entry name" value="Cell cycle control protein"/>
    <property type="match status" value="1"/>
</dbReference>
<dbReference type="OrthoDB" id="541719at2759"/>
<dbReference type="GO" id="GO:0071014">
    <property type="term" value="C:post-mRNA release spliceosomal complex"/>
    <property type="evidence" value="ECO:0007669"/>
    <property type="project" value="TreeGrafter"/>
</dbReference>
<keyword evidence="3" id="KW-0507">mRNA processing</keyword>
<feature type="compositionally biased region" description="Basic and acidic residues" evidence="9">
    <location>
        <begin position="710"/>
        <end position="724"/>
    </location>
</feature>
<feature type="domain" description="Pre-mRNA-splicing factor Syf1-like N-terminal HAT-repeats" evidence="10">
    <location>
        <begin position="62"/>
        <end position="207"/>
    </location>
</feature>
<evidence type="ECO:0000313" key="12">
    <source>
        <dbReference type="Proteomes" id="UP000054350"/>
    </source>
</evidence>
<dbReference type="FunFam" id="1.25.40.10:FF:000796">
    <property type="entry name" value="Crooked neck pre-mRNA splicing factor 1"/>
    <property type="match status" value="1"/>
</dbReference>
<keyword evidence="5" id="KW-0677">Repeat</keyword>
<comment type="similarity">
    <text evidence="2">Belongs to the crooked-neck family.</text>
</comment>
<dbReference type="STRING" id="578462.A0A0L0SSS8"/>
<evidence type="ECO:0000256" key="8">
    <source>
        <dbReference type="ARBA" id="ARBA00037040"/>
    </source>
</evidence>
<accession>A0A0L0SSS8</accession>
<dbReference type="Pfam" id="PF23240">
    <property type="entry name" value="HAT_PRP39_N"/>
    <property type="match status" value="1"/>
</dbReference>
<evidence type="ECO:0000256" key="5">
    <source>
        <dbReference type="ARBA" id="ARBA00022737"/>
    </source>
</evidence>
<evidence type="ECO:0000256" key="1">
    <source>
        <dbReference type="ARBA" id="ARBA00004123"/>
    </source>
</evidence>
<comment type="function">
    <text evidence="8">Involved in pre-mRNA splicing and cell cycle progression. Required for the spliceosome assembly and initiation of the DNA replication.</text>
</comment>
<dbReference type="OMA" id="HIKVWIS"/>
<dbReference type="Pfam" id="PF23233">
    <property type="entry name" value="HAT_Syf1_CNRKL1_N"/>
    <property type="match status" value="2"/>
</dbReference>
<feature type="domain" description="Pre-mRNA-splicing factor Syf1-like N-terminal HAT-repeats" evidence="10">
    <location>
        <begin position="310"/>
        <end position="439"/>
    </location>
</feature>
<feature type="compositionally biased region" description="Acidic residues" evidence="9">
    <location>
        <begin position="699"/>
        <end position="709"/>
    </location>
</feature>
<evidence type="ECO:0000256" key="6">
    <source>
        <dbReference type="ARBA" id="ARBA00023187"/>
    </source>
</evidence>
<evidence type="ECO:0000256" key="3">
    <source>
        <dbReference type="ARBA" id="ARBA00022664"/>
    </source>
</evidence>
<keyword evidence="6" id="KW-0508">mRNA splicing</keyword>
<keyword evidence="7" id="KW-0539">Nucleus</keyword>
<dbReference type="PANTHER" id="PTHR11246">
    <property type="entry name" value="PRE-MRNA SPLICING FACTOR"/>
    <property type="match status" value="1"/>
</dbReference>
<dbReference type="VEuPathDB" id="FungiDB:AMAG_09597"/>
<dbReference type="GO" id="GO:0071007">
    <property type="term" value="C:U2-type catalytic step 2 spliceosome"/>
    <property type="evidence" value="ECO:0007669"/>
    <property type="project" value="TreeGrafter"/>
</dbReference>
<feature type="region of interest" description="Disordered" evidence="9">
    <location>
        <begin position="666"/>
        <end position="724"/>
    </location>
</feature>
<dbReference type="GO" id="GO:0000974">
    <property type="term" value="C:Prp19 complex"/>
    <property type="evidence" value="ECO:0007669"/>
    <property type="project" value="TreeGrafter"/>
</dbReference>
<reference evidence="11 12" key="1">
    <citation type="submission" date="2009-11" db="EMBL/GenBank/DDBJ databases">
        <title>Annotation of Allomyces macrogynus ATCC 38327.</title>
        <authorList>
            <consortium name="The Broad Institute Genome Sequencing Platform"/>
            <person name="Russ C."/>
            <person name="Cuomo C."/>
            <person name="Burger G."/>
            <person name="Gray M.W."/>
            <person name="Holland P.W.H."/>
            <person name="King N."/>
            <person name="Lang F.B.F."/>
            <person name="Roger A.J."/>
            <person name="Ruiz-Trillo I."/>
            <person name="Young S.K."/>
            <person name="Zeng Q."/>
            <person name="Gargeya S."/>
            <person name="Fitzgerald M."/>
            <person name="Haas B."/>
            <person name="Abouelleil A."/>
            <person name="Alvarado L."/>
            <person name="Arachchi H.M."/>
            <person name="Berlin A."/>
            <person name="Chapman S.B."/>
            <person name="Gearin G."/>
            <person name="Goldberg J."/>
            <person name="Griggs A."/>
            <person name="Gujja S."/>
            <person name="Hansen M."/>
            <person name="Heiman D."/>
            <person name="Howarth C."/>
            <person name="Larimer J."/>
            <person name="Lui A."/>
            <person name="MacDonald P.J.P."/>
            <person name="McCowen C."/>
            <person name="Montmayeur A."/>
            <person name="Murphy C."/>
            <person name="Neiman D."/>
            <person name="Pearson M."/>
            <person name="Priest M."/>
            <person name="Roberts A."/>
            <person name="Saif S."/>
            <person name="Shea T."/>
            <person name="Sisk P."/>
            <person name="Stolte C."/>
            <person name="Sykes S."/>
            <person name="Wortman J."/>
            <person name="Nusbaum C."/>
            <person name="Birren B."/>
        </authorList>
    </citation>
    <scope>NUCLEOTIDE SEQUENCE [LARGE SCALE GENOMIC DNA]</scope>
    <source>
        <strain evidence="11 12">ATCC 38327</strain>
    </source>
</reference>
<dbReference type="SUPFAM" id="SSF48452">
    <property type="entry name" value="TPR-like"/>
    <property type="match status" value="2"/>
</dbReference>
<evidence type="ECO:0000256" key="7">
    <source>
        <dbReference type="ARBA" id="ARBA00023242"/>
    </source>
</evidence>
<dbReference type="GO" id="GO:0000245">
    <property type="term" value="P:spliceosomal complex assembly"/>
    <property type="evidence" value="ECO:0007669"/>
    <property type="project" value="TreeGrafter"/>
</dbReference>
<name>A0A0L0SSS8_ALLM3</name>
<protein>
    <recommendedName>
        <fullName evidence="10">Pre-mRNA-splicing factor Syf1-like N-terminal HAT-repeats domain-containing protein</fullName>
    </recommendedName>
</protein>
<gene>
    <name evidence="11" type="ORF">AMAG_09597</name>
</gene>
<feature type="compositionally biased region" description="Gly residues" evidence="9">
    <location>
        <begin position="667"/>
        <end position="678"/>
    </location>
</feature>
<dbReference type="AlphaFoldDB" id="A0A0L0SSS8"/>
<proteinExistence type="inferred from homology"/>
<evidence type="ECO:0000259" key="10">
    <source>
        <dbReference type="Pfam" id="PF23233"/>
    </source>
</evidence>
<dbReference type="InterPro" id="IPR055433">
    <property type="entry name" value="HAT_Syf1-like_N"/>
</dbReference>
<dbReference type="FunFam" id="1.25.40.10:FF:000306">
    <property type="entry name" value="Cell cycle control protein cwf4"/>
    <property type="match status" value="1"/>
</dbReference>
<sequence length="724" mass="84621">MDRDKYQRPAKVKNKTPAEIQITAEQVLRDATDRAEPVHTVPAQKITDAEELHEYRFHKRKTFEDAIRRNKHHIAHWLKYAAWEESQKEFDRARSVFERVLEVDTRNPAIWIRYAEMEMRHKNINLARNLWDRACTQLPRVDQFWYKYAYMEEMLGEIAKARQIFERWMQWRPTEDAWQAYAAFETRYREFDRARSVYRRMVETHPDPSNWIAFAKFEESQLAIINARQVYEEAVAYLTDEHVTAALLSSFARFEARQKEVARARAVYQYALSVLPKSQTTEIYRQYANFEKQCGDRTTIETVVASKRRWVYEAEIAANPFNYDVWFDLIRLEEDSHETEKAREAYERAVANVPPVDGGKRVWRRYIYLWMQYAVFEETSANDADRARAVYETALQLVPHKQFTFAKLWLAYAKFLMRAPRLDVSGARKALGMALGMCPKPRLFKGYIELELALREFDRVRLLYEKFLETDAANVGAWVKYAELEKMVGDGDRARAILELAVAQPVLDMPEVLWKAYIDYETEEEEWSRARDLYERLLQRTSHVKVWISYAKYEMQCAELESVPARADRARAIFQRANTALKDRRVHDERVILLESWRDFEQEFGGRDKAESVQRMFPRVIKKRRRVEEGSDATEEYLEYVWPDDEARQPSLKLLAKAQQWKLKMQLGGGGGGGGGGAAAASPAPAPAPVPESAGPVEDAPESADGDEDGVMRSEELQDSEERQ</sequence>
<keyword evidence="4" id="KW-0747">Spliceosome</keyword>
<organism evidence="11 12">
    <name type="scientific">Allomyces macrogynus (strain ATCC 38327)</name>
    <name type="common">Allomyces javanicus var. macrogynus</name>
    <dbReference type="NCBI Taxonomy" id="578462"/>
    <lineage>
        <taxon>Eukaryota</taxon>
        <taxon>Fungi</taxon>
        <taxon>Fungi incertae sedis</taxon>
        <taxon>Blastocladiomycota</taxon>
        <taxon>Blastocladiomycetes</taxon>
        <taxon>Blastocladiales</taxon>
        <taxon>Blastocladiaceae</taxon>
        <taxon>Allomyces</taxon>
    </lineage>
</organism>
<dbReference type="InterPro" id="IPR003107">
    <property type="entry name" value="HAT"/>
</dbReference>
<reference evidence="12" key="2">
    <citation type="submission" date="2009-11" db="EMBL/GenBank/DDBJ databases">
        <title>The Genome Sequence of Allomyces macrogynus strain ATCC 38327.</title>
        <authorList>
            <consortium name="The Broad Institute Genome Sequencing Platform"/>
            <person name="Russ C."/>
            <person name="Cuomo C."/>
            <person name="Shea T."/>
            <person name="Young S.K."/>
            <person name="Zeng Q."/>
            <person name="Koehrsen M."/>
            <person name="Haas B."/>
            <person name="Borodovsky M."/>
            <person name="Guigo R."/>
            <person name="Alvarado L."/>
            <person name="Berlin A."/>
            <person name="Borenstein D."/>
            <person name="Chen Z."/>
            <person name="Engels R."/>
            <person name="Freedman E."/>
            <person name="Gellesch M."/>
            <person name="Goldberg J."/>
            <person name="Griggs A."/>
            <person name="Gujja S."/>
            <person name="Heiman D."/>
            <person name="Hepburn T."/>
            <person name="Howarth C."/>
            <person name="Jen D."/>
            <person name="Larson L."/>
            <person name="Lewis B."/>
            <person name="Mehta T."/>
            <person name="Park D."/>
            <person name="Pearson M."/>
            <person name="Roberts A."/>
            <person name="Saif S."/>
            <person name="Shenoy N."/>
            <person name="Sisk P."/>
            <person name="Stolte C."/>
            <person name="Sykes S."/>
            <person name="Walk T."/>
            <person name="White J."/>
            <person name="Yandava C."/>
            <person name="Burger G."/>
            <person name="Gray M.W."/>
            <person name="Holland P.W.H."/>
            <person name="King N."/>
            <person name="Lang F.B.F."/>
            <person name="Roger A.J."/>
            <person name="Ruiz-Trillo I."/>
            <person name="Lander E."/>
            <person name="Nusbaum C."/>
        </authorList>
    </citation>
    <scope>NUCLEOTIDE SEQUENCE [LARGE SCALE GENOMIC DNA]</scope>
    <source>
        <strain evidence="12">ATCC 38327</strain>
    </source>
</reference>
<dbReference type="EMBL" id="GG745348">
    <property type="protein sequence ID" value="KNE65618.1"/>
    <property type="molecule type" value="Genomic_DNA"/>
</dbReference>
<evidence type="ECO:0000313" key="11">
    <source>
        <dbReference type="EMBL" id="KNE65618.1"/>
    </source>
</evidence>
<evidence type="ECO:0000256" key="4">
    <source>
        <dbReference type="ARBA" id="ARBA00022728"/>
    </source>
</evidence>
<dbReference type="InterPro" id="IPR045075">
    <property type="entry name" value="Syf1-like"/>
</dbReference>
<dbReference type="PANTHER" id="PTHR11246:SF3">
    <property type="entry name" value="CROOKED NECK-LIKE PROTEIN 1"/>
    <property type="match status" value="1"/>
</dbReference>
<dbReference type="InterPro" id="IPR011990">
    <property type="entry name" value="TPR-like_helical_dom_sf"/>
</dbReference>
<dbReference type="Gene3D" id="1.25.40.10">
    <property type="entry name" value="Tetratricopeptide repeat domain"/>
    <property type="match status" value="3"/>
</dbReference>
<dbReference type="eggNOG" id="KOG1915">
    <property type="taxonomic scope" value="Eukaryota"/>
</dbReference>
<evidence type="ECO:0000256" key="9">
    <source>
        <dbReference type="SAM" id="MobiDB-lite"/>
    </source>
</evidence>
<dbReference type="GO" id="GO:0071011">
    <property type="term" value="C:precatalytic spliceosome"/>
    <property type="evidence" value="ECO:0007669"/>
    <property type="project" value="TreeGrafter"/>
</dbReference>